<dbReference type="AlphaFoldDB" id="A0A532UTU4"/>
<dbReference type="Proteomes" id="UP000319619">
    <property type="component" value="Unassembled WGS sequence"/>
</dbReference>
<keyword evidence="1" id="KW-1133">Transmembrane helix</keyword>
<proteinExistence type="predicted"/>
<sequence>MKKCVYCGEREANTNDHIPPICLFPVPRPSNLITVPCCTICNGKYGQDDEQIRNILTFLGSTENHPAIVNQIANKRDRSFKKKGGESKLEYLINNSVLVDFHTKGGIYLGKKSAFNFDNPMWDKFFNRMARGLLHHENSFGYVECTTDWKKLEENITPEDVPEDLKIAIQYGKLVIIGDNIFQYIGCFHPSIITSLWFLIFYGGVVFKVMIKEEASG</sequence>
<evidence type="ECO:0000313" key="3">
    <source>
        <dbReference type="Proteomes" id="UP000319619"/>
    </source>
</evidence>
<keyword evidence="1" id="KW-0472">Membrane</keyword>
<protein>
    <recommendedName>
        <fullName evidence="4">HNH endonuclease 5 domain-containing protein</fullName>
    </recommendedName>
</protein>
<evidence type="ECO:0000313" key="2">
    <source>
        <dbReference type="EMBL" id="TKJ38365.1"/>
    </source>
</evidence>
<organism evidence="2 3">
    <name type="scientific">candidate division LCP-89 bacterium B3_LCP</name>
    <dbReference type="NCBI Taxonomy" id="2012998"/>
    <lineage>
        <taxon>Bacteria</taxon>
        <taxon>Pseudomonadati</taxon>
        <taxon>Bacteria division LCP-89</taxon>
    </lineage>
</organism>
<dbReference type="Gene3D" id="1.10.30.50">
    <property type="match status" value="1"/>
</dbReference>
<dbReference type="EMBL" id="NJBN01000010">
    <property type="protein sequence ID" value="TKJ38365.1"/>
    <property type="molecule type" value="Genomic_DNA"/>
</dbReference>
<reference evidence="2 3" key="1">
    <citation type="submission" date="2017-06" db="EMBL/GenBank/DDBJ databases">
        <title>Novel microbial phyla capable of carbon fixation and sulfur reduction in deep-sea sediments.</title>
        <authorList>
            <person name="Huang J."/>
            <person name="Baker B."/>
            <person name="Wang Y."/>
        </authorList>
    </citation>
    <scope>NUCLEOTIDE SEQUENCE [LARGE SCALE GENOMIC DNA]</scope>
    <source>
        <strain evidence="2">B3_LCP</strain>
    </source>
</reference>
<accession>A0A532UTU4</accession>
<feature type="transmembrane region" description="Helical" evidence="1">
    <location>
        <begin position="192"/>
        <end position="211"/>
    </location>
</feature>
<name>A0A532UTU4_UNCL8</name>
<evidence type="ECO:0000256" key="1">
    <source>
        <dbReference type="SAM" id="Phobius"/>
    </source>
</evidence>
<keyword evidence="1" id="KW-0812">Transmembrane</keyword>
<gene>
    <name evidence="2" type="ORF">CEE37_12660</name>
</gene>
<comment type="caution">
    <text evidence="2">The sequence shown here is derived from an EMBL/GenBank/DDBJ whole genome shotgun (WGS) entry which is preliminary data.</text>
</comment>
<evidence type="ECO:0008006" key="4">
    <source>
        <dbReference type="Google" id="ProtNLM"/>
    </source>
</evidence>